<reference evidence="4 5" key="1">
    <citation type="submission" date="2018-04" db="EMBL/GenBank/DDBJ databases">
        <title>Micromonosporas from Atacama Desert.</title>
        <authorList>
            <person name="Carro L."/>
            <person name="Klenk H.-P."/>
            <person name="Goodfellow M."/>
        </authorList>
    </citation>
    <scope>NUCLEOTIDE SEQUENCE [LARGE SCALE GENOMIC DNA]</scope>
    <source>
        <strain evidence="4 5">LB19</strain>
    </source>
</reference>
<dbReference type="Proteomes" id="UP000278981">
    <property type="component" value="Unassembled WGS sequence"/>
</dbReference>
<dbReference type="InterPro" id="IPR029050">
    <property type="entry name" value="Immunoprotect_excell_Ig-like"/>
</dbReference>
<evidence type="ECO:0000256" key="2">
    <source>
        <dbReference type="SAM" id="MobiDB-lite"/>
    </source>
</evidence>
<dbReference type="Gene3D" id="2.60.40.1240">
    <property type="match status" value="1"/>
</dbReference>
<name>A0A3N9Y8R2_9ACTN</name>
<dbReference type="AlphaFoldDB" id="A0A3N9Y8R2"/>
<dbReference type="EMBL" id="QDGB01000254">
    <property type="protein sequence ID" value="RQX16403.1"/>
    <property type="molecule type" value="Genomic_DNA"/>
</dbReference>
<keyword evidence="3" id="KW-0472">Membrane</keyword>
<comment type="caution">
    <text evidence="4">The sequence shown here is derived from an EMBL/GenBank/DDBJ whole genome shotgun (WGS) entry which is preliminary data.</text>
</comment>
<evidence type="ECO:0000313" key="4">
    <source>
        <dbReference type="EMBL" id="RQX16403.1"/>
    </source>
</evidence>
<sequence length="304" mass="30672">MTGPTPSMLAGVVRVAFGETPSGAAAGRSATHGNVDEFPHGSIDASRSTVTHRQPSAGPQDLQQSSSQPPNRPFAATPQPPFSGAAYLTAGGHTEAGGGYRAPGGPGYPIIAPPPAQTDRAKKSVVVVAVTAAVLTLLTCAGGIVAVVIGTKGTSTTVSEAQATPTPPPANGDTRDLSPGDTLVVNSEAGTVEITVTKFSSATKPCKSHGLKPGEGMYVIADVTVAVTKGTVSTNPLYFQWVAADGTKTTAIGGAFSGCGKPMPAVDDLTAGTRRTGSVVFDVHDTSGALEYQDQFQTAGSWKP</sequence>
<feature type="region of interest" description="Disordered" evidence="2">
    <location>
        <begin position="22"/>
        <end position="90"/>
    </location>
</feature>
<dbReference type="RefSeq" id="WP_124819950.1">
    <property type="nucleotide sequence ID" value="NZ_QDGB01000254.1"/>
</dbReference>
<evidence type="ECO:0000256" key="3">
    <source>
        <dbReference type="SAM" id="Phobius"/>
    </source>
</evidence>
<evidence type="ECO:0000313" key="5">
    <source>
        <dbReference type="Proteomes" id="UP000278981"/>
    </source>
</evidence>
<evidence type="ECO:0008006" key="6">
    <source>
        <dbReference type="Google" id="ProtNLM"/>
    </source>
</evidence>
<feature type="compositionally biased region" description="Polar residues" evidence="2">
    <location>
        <begin position="45"/>
        <end position="54"/>
    </location>
</feature>
<keyword evidence="3" id="KW-0812">Transmembrane</keyword>
<protein>
    <recommendedName>
        <fullName evidence="6">DUF4352 domain-containing protein</fullName>
    </recommendedName>
</protein>
<proteinExistence type="predicted"/>
<evidence type="ECO:0000256" key="1">
    <source>
        <dbReference type="ARBA" id="ARBA00022729"/>
    </source>
</evidence>
<keyword evidence="1" id="KW-0732">Signal</keyword>
<organism evidence="4 5">
    <name type="scientific">Micromonospora ureilytica</name>
    <dbReference type="NCBI Taxonomy" id="709868"/>
    <lineage>
        <taxon>Bacteria</taxon>
        <taxon>Bacillati</taxon>
        <taxon>Actinomycetota</taxon>
        <taxon>Actinomycetes</taxon>
        <taxon>Micromonosporales</taxon>
        <taxon>Micromonosporaceae</taxon>
        <taxon>Micromonospora</taxon>
    </lineage>
</organism>
<accession>A0A3N9Y8R2</accession>
<dbReference type="OrthoDB" id="3405575at2"/>
<feature type="transmembrane region" description="Helical" evidence="3">
    <location>
        <begin position="125"/>
        <end position="149"/>
    </location>
</feature>
<keyword evidence="3" id="KW-1133">Transmembrane helix</keyword>
<feature type="compositionally biased region" description="Polar residues" evidence="2">
    <location>
        <begin position="155"/>
        <end position="164"/>
    </location>
</feature>
<gene>
    <name evidence="4" type="ORF">DDE19_15030</name>
</gene>
<feature type="region of interest" description="Disordered" evidence="2">
    <location>
        <begin position="155"/>
        <end position="176"/>
    </location>
</feature>